<dbReference type="AlphaFoldDB" id="A0A937CQV5"/>
<proteinExistence type="predicted"/>
<dbReference type="GO" id="GO:0003700">
    <property type="term" value="F:DNA-binding transcription factor activity"/>
    <property type="evidence" value="ECO:0007669"/>
    <property type="project" value="InterPro"/>
</dbReference>
<evidence type="ECO:0000313" key="2">
    <source>
        <dbReference type="EMBL" id="MBL0390555.1"/>
    </source>
</evidence>
<dbReference type="Gene3D" id="3.30.730.10">
    <property type="entry name" value="AP2/ERF domain"/>
    <property type="match status" value="1"/>
</dbReference>
<feature type="domain" description="HNH nuclease" evidence="1">
    <location>
        <begin position="57"/>
        <end position="96"/>
    </location>
</feature>
<keyword evidence="2" id="KW-0540">Nuclease</keyword>
<keyword evidence="2" id="KW-0255">Endonuclease</keyword>
<dbReference type="InterPro" id="IPR036955">
    <property type="entry name" value="AP2/ERF_dom_sf"/>
</dbReference>
<dbReference type="GO" id="GO:0004519">
    <property type="term" value="F:endonuclease activity"/>
    <property type="evidence" value="ECO:0007669"/>
    <property type="project" value="UniProtKB-KW"/>
</dbReference>
<dbReference type="InterPro" id="IPR003615">
    <property type="entry name" value="HNH_nuc"/>
</dbReference>
<dbReference type="InterPro" id="IPR044925">
    <property type="entry name" value="His-Me_finger_sf"/>
</dbReference>
<dbReference type="SUPFAM" id="SSF54060">
    <property type="entry name" value="His-Me finger endonucleases"/>
    <property type="match status" value="1"/>
</dbReference>
<evidence type="ECO:0000259" key="1">
    <source>
        <dbReference type="Pfam" id="PF13392"/>
    </source>
</evidence>
<keyword evidence="3" id="KW-1185">Reference proteome</keyword>
<dbReference type="RefSeq" id="WP_201673149.1">
    <property type="nucleotide sequence ID" value="NZ_JAEQNE010000001.1"/>
</dbReference>
<keyword evidence="2" id="KW-0378">Hydrolase</keyword>
<dbReference type="Pfam" id="PF13392">
    <property type="entry name" value="HNH_3"/>
    <property type="match status" value="1"/>
</dbReference>
<protein>
    <submittedName>
        <fullName evidence="2">HNH endonuclease</fullName>
    </submittedName>
</protein>
<comment type="caution">
    <text evidence="2">The sequence shown here is derived from an EMBL/GenBank/DDBJ whole genome shotgun (WGS) entry which is preliminary data.</text>
</comment>
<dbReference type="SUPFAM" id="SSF54171">
    <property type="entry name" value="DNA-binding domain"/>
    <property type="match status" value="1"/>
</dbReference>
<dbReference type="Gene3D" id="3.90.75.20">
    <property type="match status" value="1"/>
</dbReference>
<reference evidence="2 3" key="1">
    <citation type="journal article" date="2017" name="Int. J. Syst. Evol. Microbiol.">
        <title>Ramlibacter monticola sp. nov., isolated from forest soil.</title>
        <authorList>
            <person name="Chaudhary D.K."/>
            <person name="Kim J."/>
        </authorList>
    </citation>
    <scope>NUCLEOTIDE SEQUENCE [LARGE SCALE GENOMIC DNA]</scope>
    <source>
        <strain evidence="2 3">KACC 19175</strain>
    </source>
</reference>
<dbReference type="Proteomes" id="UP000599109">
    <property type="component" value="Unassembled WGS sequence"/>
</dbReference>
<sequence length="163" mass="18090">MTTELTVERLRSLLQYDRETGEFTWTAACSLAAWSGRKAGCTTPLGYVAISVDGRSYRAHRLAWMHVYGAWPKGVIDHIDHNRANNALANLRDVSVVGNNQNVIEPLRRNRSGVLGVSKKRSKWRATIGIDGRSVHIGTFDSQEEAHAAYLAAKRAHHDGNVL</sequence>
<organism evidence="2 3">
    <name type="scientific">Ramlibacter monticola</name>
    <dbReference type="NCBI Taxonomy" id="1926872"/>
    <lineage>
        <taxon>Bacteria</taxon>
        <taxon>Pseudomonadati</taxon>
        <taxon>Pseudomonadota</taxon>
        <taxon>Betaproteobacteria</taxon>
        <taxon>Burkholderiales</taxon>
        <taxon>Comamonadaceae</taxon>
        <taxon>Ramlibacter</taxon>
    </lineage>
</organism>
<name>A0A937CQV5_9BURK</name>
<evidence type="ECO:0000313" key="3">
    <source>
        <dbReference type="Proteomes" id="UP000599109"/>
    </source>
</evidence>
<dbReference type="EMBL" id="JAEQNE010000001">
    <property type="protein sequence ID" value="MBL0390555.1"/>
    <property type="molecule type" value="Genomic_DNA"/>
</dbReference>
<accession>A0A937CQV5</accession>
<dbReference type="InterPro" id="IPR016177">
    <property type="entry name" value="DNA-bd_dom_sf"/>
</dbReference>
<gene>
    <name evidence="2" type="ORF">JJ685_05305</name>
</gene>
<dbReference type="GO" id="GO:0003677">
    <property type="term" value="F:DNA binding"/>
    <property type="evidence" value="ECO:0007669"/>
    <property type="project" value="InterPro"/>
</dbReference>